<organism evidence="1">
    <name type="scientific">Arion vulgaris</name>
    <dbReference type="NCBI Taxonomy" id="1028688"/>
    <lineage>
        <taxon>Eukaryota</taxon>
        <taxon>Metazoa</taxon>
        <taxon>Spiralia</taxon>
        <taxon>Lophotrochozoa</taxon>
        <taxon>Mollusca</taxon>
        <taxon>Gastropoda</taxon>
        <taxon>Heterobranchia</taxon>
        <taxon>Euthyneura</taxon>
        <taxon>Panpulmonata</taxon>
        <taxon>Eupulmonata</taxon>
        <taxon>Stylommatophora</taxon>
        <taxon>Helicina</taxon>
        <taxon>Arionoidea</taxon>
        <taxon>Arionidae</taxon>
        <taxon>Arion</taxon>
    </lineage>
</organism>
<accession>A0A0B7AHM8</accession>
<sequence>FFVLNKLNTLDLQLRVVTEQSDAFGIISNMMMTEAPIAALLCWPSVNIINSTEIGKRNNLLQWQLLRTAQQSLIHQRTIKYFTYGKYQ</sequence>
<name>A0A0B7AHM8_9EUPU</name>
<gene>
    <name evidence="1" type="primary">ORF116167</name>
</gene>
<feature type="non-terminal residue" evidence="1">
    <location>
        <position position="1"/>
    </location>
</feature>
<dbReference type="AlphaFoldDB" id="A0A0B7AHM8"/>
<evidence type="ECO:0000313" key="1">
    <source>
        <dbReference type="EMBL" id="CEK79566.1"/>
    </source>
</evidence>
<dbReference type="EMBL" id="HACG01032701">
    <property type="protein sequence ID" value="CEK79566.1"/>
    <property type="molecule type" value="Transcribed_RNA"/>
</dbReference>
<proteinExistence type="predicted"/>
<reference evidence="1" key="1">
    <citation type="submission" date="2014-12" db="EMBL/GenBank/DDBJ databases">
        <title>Insight into the proteome of Arion vulgaris.</title>
        <authorList>
            <person name="Aradska J."/>
            <person name="Bulat T."/>
            <person name="Smidak R."/>
            <person name="Sarate P."/>
            <person name="Gangsoo J."/>
            <person name="Sialana F."/>
            <person name="Bilban M."/>
            <person name="Lubec G."/>
        </authorList>
    </citation>
    <scope>NUCLEOTIDE SEQUENCE</scope>
    <source>
        <tissue evidence="1">Skin</tissue>
    </source>
</reference>
<protein>
    <submittedName>
        <fullName evidence="1">Uncharacterized protein</fullName>
    </submittedName>
</protein>